<accession>W1NPN9</accession>
<keyword evidence="1" id="KW-0732">Signal</keyword>
<evidence type="ECO:0000313" key="3">
    <source>
        <dbReference type="Proteomes" id="UP000017836"/>
    </source>
</evidence>
<protein>
    <submittedName>
        <fullName evidence="2">Uncharacterized protein</fullName>
    </submittedName>
</protein>
<evidence type="ECO:0000313" key="2">
    <source>
        <dbReference type="EMBL" id="ERM97010.1"/>
    </source>
</evidence>
<feature type="signal peptide" evidence="1">
    <location>
        <begin position="1"/>
        <end position="33"/>
    </location>
</feature>
<dbReference type="Gramene" id="ERM97010">
    <property type="protein sequence ID" value="ERM97010"/>
    <property type="gene ID" value="AMTR_s00074p00199550"/>
</dbReference>
<organism evidence="2 3">
    <name type="scientific">Amborella trichopoda</name>
    <dbReference type="NCBI Taxonomy" id="13333"/>
    <lineage>
        <taxon>Eukaryota</taxon>
        <taxon>Viridiplantae</taxon>
        <taxon>Streptophyta</taxon>
        <taxon>Embryophyta</taxon>
        <taxon>Tracheophyta</taxon>
        <taxon>Spermatophyta</taxon>
        <taxon>Magnoliopsida</taxon>
        <taxon>Amborellales</taxon>
        <taxon>Amborellaceae</taxon>
        <taxon>Amborella</taxon>
    </lineage>
</organism>
<dbReference type="EMBL" id="KI396637">
    <property type="protein sequence ID" value="ERM97010.1"/>
    <property type="molecule type" value="Genomic_DNA"/>
</dbReference>
<gene>
    <name evidence="2" type="ORF">AMTR_s00074p00199550</name>
</gene>
<keyword evidence="3" id="KW-1185">Reference proteome</keyword>
<evidence type="ECO:0000256" key="1">
    <source>
        <dbReference type="SAM" id="SignalP"/>
    </source>
</evidence>
<dbReference type="AlphaFoldDB" id="W1NPN9"/>
<name>W1NPN9_AMBTC</name>
<dbReference type="HOGENOM" id="CLU_2797349_0_0_1"/>
<sequence length="68" mass="7574">MFSCLESQGSSLISQIALLWVLVLYRFVVGSDAREVEDEHDLGIEVSTDDKEDAQILLEVSTDDKEDA</sequence>
<reference evidence="3" key="1">
    <citation type="journal article" date="2013" name="Science">
        <title>The Amborella genome and the evolution of flowering plants.</title>
        <authorList>
            <consortium name="Amborella Genome Project"/>
        </authorList>
    </citation>
    <scope>NUCLEOTIDE SEQUENCE [LARGE SCALE GENOMIC DNA]</scope>
</reference>
<feature type="chain" id="PRO_5004806764" evidence="1">
    <location>
        <begin position="34"/>
        <end position="68"/>
    </location>
</feature>
<proteinExistence type="predicted"/>
<dbReference type="Proteomes" id="UP000017836">
    <property type="component" value="Unassembled WGS sequence"/>
</dbReference>